<dbReference type="Pfam" id="PF03550">
    <property type="entry name" value="LolB"/>
    <property type="match status" value="1"/>
</dbReference>
<keyword evidence="8" id="KW-0472">Membrane</keyword>
<dbReference type="AlphaFoldDB" id="A0A7C9M389"/>
<evidence type="ECO:0000256" key="4">
    <source>
        <dbReference type="ARBA" id="ARBA00016202"/>
    </source>
</evidence>
<keyword evidence="11" id="KW-0998">Cell outer membrane</keyword>
<keyword evidence="12 14" id="KW-0449">Lipoprotein</keyword>
<keyword evidence="10" id="KW-0143">Chaperone</keyword>
<evidence type="ECO:0000256" key="13">
    <source>
        <dbReference type="SAM" id="SignalP"/>
    </source>
</evidence>
<evidence type="ECO:0000256" key="7">
    <source>
        <dbReference type="ARBA" id="ARBA00022927"/>
    </source>
</evidence>
<dbReference type="GO" id="GO:0009279">
    <property type="term" value="C:cell outer membrane"/>
    <property type="evidence" value="ECO:0007669"/>
    <property type="project" value="UniProtKB-SubCell"/>
</dbReference>
<evidence type="ECO:0000256" key="9">
    <source>
        <dbReference type="ARBA" id="ARBA00023139"/>
    </source>
</evidence>
<evidence type="ECO:0000256" key="12">
    <source>
        <dbReference type="ARBA" id="ARBA00023288"/>
    </source>
</evidence>
<dbReference type="CDD" id="cd16326">
    <property type="entry name" value="LolB"/>
    <property type="match status" value="1"/>
</dbReference>
<comment type="caution">
    <text evidence="14">The sequence shown here is derived from an EMBL/GenBank/DDBJ whole genome shotgun (WGS) entry which is preliminary data.</text>
</comment>
<evidence type="ECO:0000256" key="10">
    <source>
        <dbReference type="ARBA" id="ARBA00023186"/>
    </source>
</evidence>
<dbReference type="RefSeq" id="WP_156641142.1">
    <property type="nucleotide sequence ID" value="NZ_WOXT01000001.1"/>
</dbReference>
<protein>
    <recommendedName>
        <fullName evidence="4">Outer-membrane lipoprotein LolB</fullName>
    </recommendedName>
</protein>
<dbReference type="GO" id="GO:0015031">
    <property type="term" value="P:protein transport"/>
    <property type="evidence" value="ECO:0007669"/>
    <property type="project" value="UniProtKB-KW"/>
</dbReference>
<dbReference type="SUPFAM" id="SSF89392">
    <property type="entry name" value="Prokaryotic lipoproteins and lipoprotein localization factors"/>
    <property type="match status" value="1"/>
</dbReference>
<proteinExistence type="inferred from homology"/>
<feature type="chain" id="PRO_5029003829" description="Outer-membrane lipoprotein LolB" evidence="13">
    <location>
        <begin position="18"/>
        <end position="205"/>
    </location>
</feature>
<keyword evidence="7" id="KW-0653">Protein transport</keyword>
<keyword evidence="5" id="KW-0813">Transport</keyword>
<evidence type="ECO:0000313" key="15">
    <source>
        <dbReference type="Proteomes" id="UP000479692"/>
    </source>
</evidence>
<evidence type="ECO:0000313" key="14">
    <source>
        <dbReference type="EMBL" id="MUV13922.1"/>
    </source>
</evidence>
<comment type="subunit">
    <text evidence="3">Monomer.</text>
</comment>
<evidence type="ECO:0000256" key="3">
    <source>
        <dbReference type="ARBA" id="ARBA00011245"/>
    </source>
</evidence>
<comment type="subcellular location">
    <subcellularLocation>
        <location evidence="1">Cell outer membrane</location>
        <topology evidence="1">Lipid-anchor</topology>
    </subcellularLocation>
</comment>
<dbReference type="Proteomes" id="UP000479692">
    <property type="component" value="Unassembled WGS sequence"/>
</dbReference>
<evidence type="ECO:0000256" key="5">
    <source>
        <dbReference type="ARBA" id="ARBA00022448"/>
    </source>
</evidence>
<dbReference type="PROSITE" id="PS51257">
    <property type="entry name" value="PROKAR_LIPOPROTEIN"/>
    <property type="match status" value="1"/>
</dbReference>
<dbReference type="EMBL" id="WOXT01000001">
    <property type="protein sequence ID" value="MUV13922.1"/>
    <property type="molecule type" value="Genomic_DNA"/>
</dbReference>
<reference evidence="14 15" key="1">
    <citation type="submission" date="2019-12" db="EMBL/GenBank/DDBJ databases">
        <authorList>
            <person name="Xu J."/>
        </authorList>
    </citation>
    <scope>NUCLEOTIDE SEQUENCE [LARGE SCALE GENOMIC DNA]</scope>
    <source>
        <strain evidence="14 15">HX-5-24</strain>
    </source>
</reference>
<evidence type="ECO:0000256" key="1">
    <source>
        <dbReference type="ARBA" id="ARBA00004459"/>
    </source>
</evidence>
<evidence type="ECO:0000256" key="11">
    <source>
        <dbReference type="ARBA" id="ARBA00023237"/>
    </source>
</evidence>
<keyword evidence="9" id="KW-0564">Palmitate</keyword>
<sequence>MRVALIAMIAIALSACAGRAPRETLPAIAGSPDAHQDARVAAIGALPGWSMSGRVAVSNGKDGGSGRIEWKQTGERFDVALSAPVTRQSWRVTGGEGEAMLEGLSGGPRSGPDAGELVFEATRWRIPVDALSDWMMATTHFNGRTHYGADGRVDRIDENGWVVTYADWAAVEAGGMELPGRIEATQGDARVRLVVDRWSLGAQTQ</sequence>
<comment type="similarity">
    <text evidence="2">Belongs to the LolB family.</text>
</comment>
<feature type="signal peptide" evidence="13">
    <location>
        <begin position="1"/>
        <end position="17"/>
    </location>
</feature>
<keyword evidence="6 13" id="KW-0732">Signal</keyword>
<gene>
    <name evidence="14" type="primary">lolB</name>
    <name evidence="14" type="ORF">GN331_06815</name>
</gene>
<evidence type="ECO:0000256" key="6">
    <source>
        <dbReference type="ARBA" id="ARBA00022729"/>
    </source>
</evidence>
<accession>A0A7C9M389</accession>
<dbReference type="NCBIfam" id="TIGR00548">
    <property type="entry name" value="lolB"/>
    <property type="match status" value="1"/>
</dbReference>
<name>A0A7C9M389_9GAMM</name>
<evidence type="ECO:0000256" key="2">
    <source>
        <dbReference type="ARBA" id="ARBA00009696"/>
    </source>
</evidence>
<dbReference type="InterPro" id="IPR004565">
    <property type="entry name" value="OM_lipoprot_LolB"/>
</dbReference>
<organism evidence="14 15">
    <name type="scientific">Noviluteimonas gilva</name>
    <dbReference type="NCBI Taxonomy" id="2682097"/>
    <lineage>
        <taxon>Bacteria</taxon>
        <taxon>Pseudomonadati</taxon>
        <taxon>Pseudomonadota</taxon>
        <taxon>Gammaproteobacteria</taxon>
        <taxon>Lysobacterales</taxon>
        <taxon>Lysobacteraceae</taxon>
        <taxon>Noviluteimonas</taxon>
    </lineage>
</organism>
<dbReference type="InterPro" id="IPR029046">
    <property type="entry name" value="LolA/LolB/LppX"/>
</dbReference>
<dbReference type="Gene3D" id="2.50.20.10">
    <property type="entry name" value="Lipoprotein localisation LolA/LolB/LppX"/>
    <property type="match status" value="1"/>
</dbReference>
<evidence type="ECO:0000256" key="8">
    <source>
        <dbReference type="ARBA" id="ARBA00023136"/>
    </source>
</evidence>
<keyword evidence="15" id="KW-1185">Reference proteome</keyword>